<reference evidence="2 3" key="1">
    <citation type="submission" date="2016-11" db="EMBL/GenBank/DDBJ databases">
        <authorList>
            <person name="Jaros S."/>
            <person name="Januszkiewicz K."/>
            <person name="Wedrychowicz H."/>
        </authorList>
    </citation>
    <scope>NUCLEOTIDE SEQUENCE [LARGE SCALE GENOMIC DNA]</scope>
    <source>
        <strain evidence="2 3">DSM 26892</strain>
    </source>
</reference>
<dbReference type="Gene3D" id="3.40.50.300">
    <property type="entry name" value="P-loop containing nucleotide triphosphate hydrolases"/>
    <property type="match status" value="1"/>
</dbReference>
<dbReference type="Proteomes" id="UP000184040">
    <property type="component" value="Unassembled WGS sequence"/>
</dbReference>
<dbReference type="InterPro" id="IPR018306">
    <property type="entry name" value="Phage_T5_Orf172_DNA-bd"/>
</dbReference>
<evidence type="ECO:0000313" key="3">
    <source>
        <dbReference type="Proteomes" id="UP000184040"/>
    </source>
</evidence>
<protein>
    <submittedName>
        <fullName evidence="2">T5orf172 domain-containing protein</fullName>
    </submittedName>
</protein>
<dbReference type="EMBL" id="FQZA01000005">
    <property type="protein sequence ID" value="SHJ12539.1"/>
    <property type="molecule type" value="Genomic_DNA"/>
</dbReference>
<evidence type="ECO:0000259" key="1">
    <source>
        <dbReference type="PROSITE" id="PS51192"/>
    </source>
</evidence>
<accession>A0A1M6GRJ9</accession>
<dbReference type="RefSeq" id="WP_073128439.1">
    <property type="nucleotide sequence ID" value="NZ_FQZA01000005.1"/>
</dbReference>
<dbReference type="SMART" id="SM00974">
    <property type="entry name" value="T5orf172"/>
    <property type="match status" value="1"/>
</dbReference>
<keyword evidence="3" id="KW-1185">Reference proteome</keyword>
<feature type="domain" description="Helicase ATP-binding" evidence="1">
    <location>
        <begin position="164"/>
        <end position="355"/>
    </location>
</feature>
<gene>
    <name evidence="2" type="ORF">SAMN04488012_10558</name>
</gene>
<dbReference type="InterPro" id="IPR027417">
    <property type="entry name" value="P-loop_NTPase"/>
</dbReference>
<sequence length="863" mass="98498">MDGDSRVEESRYFGRIGVPKIYAYTTPHYSDTPWTGSREGTGLLKVGYTEKEVVDRIWQQFPTATPEKQPFTILLEDQAVTDDRGFFRDGSVHKLLEKKGVRRVNGEWFECTVEDVKEALIEIKTGQRTTTSGRHQDFDMRPEQRAAVSATARYFRAQSESKNGAGDRRASHFLWNAKMRFGKTFTSYQLAKEMGWKRVLVLTYKPAVADAWREDLESHVDFDGWQFLSRDENYEDMDDNRPIVWFASFQDILGRTADGKIKPRFEAAHLIDWDCVILDEYHFGAWRDAAKDLYDADLAESDLESDAAKKDEDAAQAFSEETFPLSVAHFLYLSGTPFRALGSGEFLEDQIYNWTYADEQRAKEAWDENKRGPNPYAELPQMVLMTYQMPDAIREVALKGEQNEFDLNEFFRAEKVPAEEAEDGIETYRFIHENAVQDWLHLIRGKYMPANLVAGEDHVKPPVPFEDVRLQRHLTHTFWFMPSVASCRAMKLLLGQEQNVFFHDYRVIVAAGSDAGMGLEAIKPVRDAIGKGVDTKTITLSCGKLTTGVSVAPWSGIFMLRSTSSPESYFQAAFRVQTPWSLTNRDGLDPKRKEILKHKCYIFDFAPSRALNLIAEYNSRIDIGSTEASVEKKVSDFIHFLPVLCYDGFHMHPLNAEQLLDYAVSGIASTMLAKRWQSARMVNVDNDALERILNNATLLASLERIEAFRSLGKDLTKVISSEKALNQVKKEKGKLDTKETKDEDKKNRGFKKELREKLLKFVTRVPVFMYLTDHREATLVDVIQNIEPQLFTRVTGLQVKDFRTLCEIGVFNSQVMNAAIFAFKRFEEASLIYAGGQDLPERVGGFDAIIGRTELHEVTETIS</sequence>
<dbReference type="SUPFAM" id="SSF52540">
    <property type="entry name" value="P-loop containing nucleoside triphosphate hydrolases"/>
    <property type="match status" value="1"/>
</dbReference>
<dbReference type="Pfam" id="PF10544">
    <property type="entry name" value="T5orf172"/>
    <property type="match status" value="1"/>
</dbReference>
<dbReference type="InterPro" id="IPR014001">
    <property type="entry name" value="Helicase_ATP-bd"/>
</dbReference>
<name>A0A1M6GRJ9_9RHOB</name>
<dbReference type="STRING" id="313368.SAMN04488012_10558"/>
<dbReference type="AlphaFoldDB" id="A0A1M6GRJ9"/>
<evidence type="ECO:0000313" key="2">
    <source>
        <dbReference type="EMBL" id="SHJ12539.1"/>
    </source>
</evidence>
<dbReference type="PROSITE" id="PS51192">
    <property type="entry name" value="HELICASE_ATP_BIND_1"/>
    <property type="match status" value="1"/>
</dbReference>
<proteinExistence type="predicted"/>
<organism evidence="2 3">
    <name type="scientific">Palleronia salina</name>
    <dbReference type="NCBI Taxonomy" id="313368"/>
    <lineage>
        <taxon>Bacteria</taxon>
        <taxon>Pseudomonadati</taxon>
        <taxon>Pseudomonadota</taxon>
        <taxon>Alphaproteobacteria</taxon>
        <taxon>Rhodobacterales</taxon>
        <taxon>Roseobacteraceae</taxon>
        <taxon>Palleronia</taxon>
    </lineage>
</organism>